<comment type="caution">
    <text evidence="1">The sequence shown here is derived from an EMBL/GenBank/DDBJ whole genome shotgun (WGS) entry which is preliminary data.</text>
</comment>
<protein>
    <submittedName>
        <fullName evidence="1">Uncharacterized protein</fullName>
    </submittedName>
</protein>
<evidence type="ECO:0000313" key="1">
    <source>
        <dbReference type="EMBL" id="KKK64423.1"/>
    </source>
</evidence>
<organism evidence="1">
    <name type="scientific">marine sediment metagenome</name>
    <dbReference type="NCBI Taxonomy" id="412755"/>
    <lineage>
        <taxon>unclassified sequences</taxon>
        <taxon>metagenomes</taxon>
        <taxon>ecological metagenomes</taxon>
    </lineage>
</organism>
<gene>
    <name evidence="1" type="ORF">LCGC14_2984360</name>
</gene>
<dbReference type="AlphaFoldDB" id="A0A0F8X6L9"/>
<sequence>MIIRKSSQVLITVEMTEEQSASLRSALNKVSEFATTSDSEETLSKEEVEVMNDLRLSLLNL</sequence>
<name>A0A0F8X6L9_9ZZZZ</name>
<dbReference type="EMBL" id="LAZR01061029">
    <property type="protein sequence ID" value="KKK64423.1"/>
    <property type="molecule type" value="Genomic_DNA"/>
</dbReference>
<accession>A0A0F8X6L9</accession>
<reference evidence="1" key="1">
    <citation type="journal article" date="2015" name="Nature">
        <title>Complex archaea that bridge the gap between prokaryotes and eukaryotes.</title>
        <authorList>
            <person name="Spang A."/>
            <person name="Saw J.H."/>
            <person name="Jorgensen S.L."/>
            <person name="Zaremba-Niedzwiedzka K."/>
            <person name="Martijn J."/>
            <person name="Lind A.E."/>
            <person name="van Eijk R."/>
            <person name="Schleper C."/>
            <person name="Guy L."/>
            <person name="Ettema T.J."/>
        </authorList>
    </citation>
    <scope>NUCLEOTIDE SEQUENCE</scope>
</reference>
<proteinExistence type="predicted"/>